<keyword evidence="10" id="KW-1185">Reference proteome</keyword>
<dbReference type="GeneTree" id="ENSGT00940000155611"/>
<evidence type="ECO:0000313" key="11">
    <source>
        <dbReference type="VGNC" id="VGNC:25312"/>
    </source>
</evidence>
<dbReference type="AlphaFoldDB" id="A0A3Q2LL72"/>
<keyword evidence="5" id="KW-0862">Zinc</keyword>
<proteinExistence type="predicted"/>
<feature type="region of interest" description="Disordered" evidence="7">
    <location>
        <begin position="9"/>
        <end position="163"/>
    </location>
</feature>
<reference evidence="9" key="3">
    <citation type="submission" date="2025-09" db="UniProtKB">
        <authorList>
            <consortium name="Ensembl"/>
        </authorList>
    </citation>
    <scope>IDENTIFICATION</scope>
    <source>
        <strain evidence="9">Thoroughbred</strain>
    </source>
</reference>
<feature type="compositionally biased region" description="Low complexity" evidence="7">
    <location>
        <begin position="70"/>
        <end position="92"/>
    </location>
</feature>
<dbReference type="GO" id="GO:0005634">
    <property type="term" value="C:nucleus"/>
    <property type="evidence" value="ECO:0007669"/>
    <property type="project" value="UniProtKB-SubCell"/>
</dbReference>
<dbReference type="InterPro" id="IPR036236">
    <property type="entry name" value="Znf_C2H2_sf"/>
</dbReference>
<gene>
    <name evidence="9 11" type="primary">ZNF385B</name>
</gene>
<sequence length="271" mass="28498">GRRCCGRLCSGNEPPSGPASFAPVCVPRRSLPSKPAPASARGSGVGVSKPRGARPGRRARRAPGTPLTWARQGAQALSAGAAAGSLSPAPARVDSSGAELSPAQPPRPPPARAAADRRRASAPSPAQPRRDAAAARARAPRPGRRSRCPARRGMKYSLSPDNYPKDGIMNMATFLRGFEEKGIKNDRPEDQLSKEKKKILFSFCEVCNIQLNSAAQAQVHYNGKSHRKRVKQLSDGQPPPPAQGSGPLLASPSTNNSAGSRRAGAVTMFVH</sequence>
<dbReference type="VGNC" id="VGNC:25312">
    <property type="gene designation" value="ZNF385B"/>
</dbReference>
<dbReference type="InterPro" id="IPR051868">
    <property type="entry name" value="ZN346_ZMAT4"/>
</dbReference>
<dbReference type="ExpressionAtlas" id="A0A3Q2LL72">
    <property type="expression patterns" value="baseline"/>
</dbReference>
<dbReference type="FunFam" id="3.30.160.60:FF:001042">
    <property type="entry name" value="zinc finger protein 385B isoform X1"/>
    <property type="match status" value="1"/>
</dbReference>
<dbReference type="GO" id="GO:0008270">
    <property type="term" value="F:zinc ion binding"/>
    <property type="evidence" value="ECO:0007669"/>
    <property type="project" value="UniProtKB-KW"/>
</dbReference>
<dbReference type="PANTHER" id="PTHR46144:SF6">
    <property type="entry name" value="C2H2-TYPE DOMAIN-CONTAINING PROTEIN"/>
    <property type="match status" value="1"/>
</dbReference>
<feature type="domain" description="U1-type" evidence="8">
    <location>
        <begin position="198"/>
        <end position="233"/>
    </location>
</feature>
<dbReference type="Proteomes" id="UP000002281">
    <property type="component" value="Chromosome 18"/>
</dbReference>
<dbReference type="GO" id="GO:0003676">
    <property type="term" value="F:nucleic acid binding"/>
    <property type="evidence" value="ECO:0007669"/>
    <property type="project" value="InterPro"/>
</dbReference>
<reference evidence="9 10" key="1">
    <citation type="journal article" date="2009" name="Science">
        <title>Genome sequence, comparative analysis, and population genetics of the domestic horse.</title>
        <authorList>
            <consortium name="Broad Institute Genome Sequencing Platform"/>
            <consortium name="Broad Institute Whole Genome Assembly Team"/>
            <person name="Wade C.M."/>
            <person name="Giulotto E."/>
            <person name="Sigurdsson S."/>
            <person name="Zoli M."/>
            <person name="Gnerre S."/>
            <person name="Imsland F."/>
            <person name="Lear T.L."/>
            <person name="Adelson D.L."/>
            <person name="Bailey E."/>
            <person name="Bellone R.R."/>
            <person name="Bloecker H."/>
            <person name="Distl O."/>
            <person name="Edgar R.C."/>
            <person name="Garber M."/>
            <person name="Leeb T."/>
            <person name="Mauceli E."/>
            <person name="MacLeod J.N."/>
            <person name="Penedo M.C.T."/>
            <person name="Raison J.M."/>
            <person name="Sharpe T."/>
            <person name="Vogel J."/>
            <person name="Andersson L."/>
            <person name="Antczak D.F."/>
            <person name="Biagi T."/>
            <person name="Binns M.M."/>
            <person name="Chowdhary B.P."/>
            <person name="Coleman S.J."/>
            <person name="Della Valle G."/>
            <person name="Fryc S."/>
            <person name="Guerin G."/>
            <person name="Hasegawa T."/>
            <person name="Hill E.W."/>
            <person name="Jurka J."/>
            <person name="Kiialainen A."/>
            <person name="Lindgren G."/>
            <person name="Liu J."/>
            <person name="Magnani E."/>
            <person name="Mickelson J.R."/>
            <person name="Murray J."/>
            <person name="Nergadze S.G."/>
            <person name="Onofrio R."/>
            <person name="Pedroni S."/>
            <person name="Piras M.F."/>
            <person name="Raudsepp T."/>
            <person name="Rocchi M."/>
            <person name="Roeed K.H."/>
            <person name="Ryder O.A."/>
            <person name="Searle S."/>
            <person name="Skow L."/>
            <person name="Swinburne J.E."/>
            <person name="Syvaenen A.C."/>
            <person name="Tozaki T."/>
            <person name="Valberg S.J."/>
            <person name="Vaudin M."/>
            <person name="White J.R."/>
            <person name="Zody M.C."/>
            <person name="Lander E.S."/>
            <person name="Lindblad-Toh K."/>
        </authorList>
    </citation>
    <scope>NUCLEOTIDE SEQUENCE [LARGE SCALE GENOMIC DNA]</scope>
    <source>
        <strain evidence="9 10">Thoroughbred</strain>
    </source>
</reference>
<evidence type="ECO:0000256" key="2">
    <source>
        <dbReference type="ARBA" id="ARBA00022723"/>
    </source>
</evidence>
<name>A0A3Q2LL72_HORSE</name>
<evidence type="ECO:0000256" key="1">
    <source>
        <dbReference type="ARBA" id="ARBA00004123"/>
    </source>
</evidence>
<dbReference type="Bgee" id="ENSECAG00000000538">
    <property type="expression patterns" value="Expressed in articular cartilage of joint and 17 other cell types or tissues"/>
</dbReference>
<protein>
    <submittedName>
        <fullName evidence="9">Zinc finger protein 385B</fullName>
    </submittedName>
</protein>
<feature type="region of interest" description="Disordered" evidence="7">
    <location>
        <begin position="220"/>
        <end position="271"/>
    </location>
</feature>
<evidence type="ECO:0000256" key="6">
    <source>
        <dbReference type="ARBA" id="ARBA00023242"/>
    </source>
</evidence>
<dbReference type="InterPro" id="IPR013087">
    <property type="entry name" value="Znf_C2H2_type"/>
</dbReference>
<feature type="compositionally biased region" description="Basic residues" evidence="7">
    <location>
        <begin position="138"/>
        <end position="154"/>
    </location>
</feature>
<keyword evidence="6" id="KW-0539">Nucleus</keyword>
<feature type="compositionally biased region" description="Basic residues" evidence="7">
    <location>
        <begin position="51"/>
        <end position="61"/>
    </location>
</feature>
<organism evidence="9 10">
    <name type="scientific">Equus caballus</name>
    <name type="common">Horse</name>
    <dbReference type="NCBI Taxonomy" id="9796"/>
    <lineage>
        <taxon>Eukaryota</taxon>
        <taxon>Metazoa</taxon>
        <taxon>Chordata</taxon>
        <taxon>Craniata</taxon>
        <taxon>Vertebrata</taxon>
        <taxon>Euteleostomi</taxon>
        <taxon>Mammalia</taxon>
        <taxon>Eutheria</taxon>
        <taxon>Laurasiatheria</taxon>
        <taxon>Perissodactyla</taxon>
        <taxon>Equidae</taxon>
        <taxon>Equus</taxon>
    </lineage>
</organism>
<dbReference type="Pfam" id="PF12874">
    <property type="entry name" value="zf-met"/>
    <property type="match status" value="1"/>
</dbReference>
<keyword evidence="2" id="KW-0479">Metal-binding</keyword>
<evidence type="ECO:0000256" key="5">
    <source>
        <dbReference type="ARBA" id="ARBA00022833"/>
    </source>
</evidence>
<dbReference type="SMART" id="SM00451">
    <property type="entry name" value="ZnF_U1"/>
    <property type="match status" value="1"/>
</dbReference>
<evidence type="ECO:0000256" key="3">
    <source>
        <dbReference type="ARBA" id="ARBA00022737"/>
    </source>
</evidence>
<dbReference type="InterPro" id="IPR003604">
    <property type="entry name" value="Matrin/U1-like-C_Znf_C2H2"/>
</dbReference>
<dbReference type="SUPFAM" id="SSF57667">
    <property type="entry name" value="beta-beta-alpha zinc fingers"/>
    <property type="match status" value="1"/>
</dbReference>
<dbReference type="Gene3D" id="3.30.160.60">
    <property type="entry name" value="Classic Zinc Finger"/>
    <property type="match status" value="1"/>
</dbReference>
<accession>A0A3Q2LL72</accession>
<reference evidence="9" key="2">
    <citation type="submission" date="2025-08" db="UniProtKB">
        <authorList>
            <consortium name="Ensembl"/>
        </authorList>
    </citation>
    <scope>IDENTIFICATION</scope>
    <source>
        <strain evidence="9">Thoroughbred</strain>
    </source>
</reference>
<keyword evidence="4" id="KW-0863">Zinc-finger</keyword>
<dbReference type="PANTHER" id="PTHR46144">
    <property type="entry name" value="ZINC FINGER PROTEIN 385B-LIKE"/>
    <property type="match status" value="1"/>
</dbReference>
<dbReference type="Ensembl" id="ENSECAT00000057917.2">
    <property type="protein sequence ID" value="ENSECAP00000042361.2"/>
    <property type="gene ID" value="ENSECAG00000000538.4"/>
</dbReference>
<comment type="subcellular location">
    <subcellularLocation>
        <location evidence="1">Nucleus</location>
    </subcellularLocation>
</comment>
<evidence type="ECO:0000259" key="8">
    <source>
        <dbReference type="SMART" id="SM00451"/>
    </source>
</evidence>
<evidence type="ECO:0000313" key="9">
    <source>
        <dbReference type="Ensembl" id="ENSECAP00000042361.2"/>
    </source>
</evidence>
<evidence type="ECO:0000256" key="7">
    <source>
        <dbReference type="SAM" id="MobiDB-lite"/>
    </source>
</evidence>
<keyword evidence="3" id="KW-0677">Repeat</keyword>
<evidence type="ECO:0000313" key="10">
    <source>
        <dbReference type="Proteomes" id="UP000002281"/>
    </source>
</evidence>
<evidence type="ECO:0000256" key="4">
    <source>
        <dbReference type="ARBA" id="ARBA00022771"/>
    </source>
</evidence>